<evidence type="ECO:0000256" key="4">
    <source>
        <dbReference type="ARBA" id="ARBA00023136"/>
    </source>
</evidence>
<keyword evidence="3 5" id="KW-1133">Transmembrane helix</keyword>
<keyword evidence="4 5" id="KW-0472">Membrane</keyword>
<name>A0ABV7HUP1_9GAMM</name>
<feature type="transmembrane region" description="Helical" evidence="5">
    <location>
        <begin position="39"/>
        <end position="60"/>
    </location>
</feature>
<dbReference type="InterPro" id="IPR003689">
    <property type="entry name" value="ZIP"/>
</dbReference>
<keyword evidence="7" id="KW-1185">Reference proteome</keyword>
<evidence type="ECO:0000313" key="7">
    <source>
        <dbReference type="Proteomes" id="UP001595548"/>
    </source>
</evidence>
<comment type="caution">
    <text evidence="6">The sequence shown here is derived from an EMBL/GenBank/DDBJ whole genome shotgun (WGS) entry which is preliminary data.</text>
</comment>
<comment type="subcellular location">
    <subcellularLocation>
        <location evidence="1">Membrane</location>
        <topology evidence="1">Multi-pass membrane protein</topology>
    </subcellularLocation>
</comment>
<reference evidence="7" key="1">
    <citation type="journal article" date="2019" name="Int. J. Syst. Evol. Microbiol.">
        <title>The Global Catalogue of Microorganisms (GCM) 10K type strain sequencing project: providing services to taxonomists for standard genome sequencing and annotation.</title>
        <authorList>
            <consortium name="The Broad Institute Genomics Platform"/>
            <consortium name="The Broad Institute Genome Sequencing Center for Infectious Disease"/>
            <person name="Wu L."/>
            <person name="Ma J."/>
        </authorList>
    </citation>
    <scope>NUCLEOTIDE SEQUENCE [LARGE SCALE GENOMIC DNA]</scope>
    <source>
        <strain evidence="7">KCTC 52141</strain>
    </source>
</reference>
<dbReference type="Pfam" id="PF02535">
    <property type="entry name" value="Zip"/>
    <property type="match status" value="1"/>
</dbReference>
<gene>
    <name evidence="6" type="ORF">ACFOEB_14005</name>
</gene>
<evidence type="ECO:0000313" key="6">
    <source>
        <dbReference type="EMBL" id="MFC3156321.1"/>
    </source>
</evidence>
<accession>A0ABV7HUP1</accession>
<feature type="transmembrane region" description="Helical" evidence="5">
    <location>
        <begin position="185"/>
        <end position="202"/>
    </location>
</feature>
<dbReference type="Proteomes" id="UP001595548">
    <property type="component" value="Unassembled WGS sequence"/>
</dbReference>
<feature type="transmembrane region" description="Helical" evidence="5">
    <location>
        <begin position="100"/>
        <end position="119"/>
    </location>
</feature>
<evidence type="ECO:0000256" key="2">
    <source>
        <dbReference type="ARBA" id="ARBA00022692"/>
    </source>
</evidence>
<evidence type="ECO:0000256" key="1">
    <source>
        <dbReference type="ARBA" id="ARBA00004141"/>
    </source>
</evidence>
<evidence type="ECO:0000256" key="5">
    <source>
        <dbReference type="SAM" id="Phobius"/>
    </source>
</evidence>
<proteinExistence type="predicted"/>
<protein>
    <submittedName>
        <fullName evidence="6">ZIP family metal transporter</fullName>
    </submittedName>
</protein>
<feature type="transmembrane region" description="Helical" evidence="5">
    <location>
        <begin position="214"/>
        <end position="235"/>
    </location>
</feature>
<organism evidence="6 7">
    <name type="scientific">Gilvimarinus japonicus</name>
    <dbReference type="NCBI Taxonomy" id="1796469"/>
    <lineage>
        <taxon>Bacteria</taxon>
        <taxon>Pseudomonadati</taxon>
        <taxon>Pseudomonadota</taxon>
        <taxon>Gammaproteobacteria</taxon>
        <taxon>Cellvibrionales</taxon>
        <taxon>Cellvibrionaceae</taxon>
        <taxon>Gilvimarinus</taxon>
    </lineage>
</organism>
<sequence>MQQEVVIVLITWAAGVTALIGGFAARYETFKESVAKQEFIHAIVAFGGGALLAAVAFALAPHGMEVLSPLVLAVSFCAGALIFCALDAYLAKRGGTFSQFLAMLMDFIPEAISLGAIFAENRQMGLVLAAFIGMQNLPEGFNAFRELKKSGVRGRTILWVFLGVSFLGPLAALMGHYFLQGREEVTAVIMSFASGGILYLIFQDIAPQASMRRHWSPPLGAILGFLVGMLGTVIIA</sequence>
<dbReference type="RefSeq" id="WP_339614800.1">
    <property type="nucleotide sequence ID" value="NZ_AP031500.1"/>
</dbReference>
<dbReference type="EMBL" id="JBHRTL010000030">
    <property type="protein sequence ID" value="MFC3156321.1"/>
    <property type="molecule type" value="Genomic_DNA"/>
</dbReference>
<keyword evidence="2 5" id="KW-0812">Transmembrane</keyword>
<feature type="transmembrane region" description="Helical" evidence="5">
    <location>
        <begin position="156"/>
        <end position="179"/>
    </location>
</feature>
<feature type="transmembrane region" description="Helical" evidence="5">
    <location>
        <begin position="6"/>
        <end position="27"/>
    </location>
</feature>
<feature type="transmembrane region" description="Helical" evidence="5">
    <location>
        <begin position="66"/>
        <end position="88"/>
    </location>
</feature>
<evidence type="ECO:0000256" key="3">
    <source>
        <dbReference type="ARBA" id="ARBA00022989"/>
    </source>
</evidence>